<keyword evidence="3" id="KW-0255">Endonuclease</keyword>
<dbReference type="RefSeq" id="WP_398273986.1">
    <property type="nucleotide sequence ID" value="NZ_JBITLV010000001.1"/>
</dbReference>
<dbReference type="Proteomes" id="UP001612915">
    <property type="component" value="Unassembled WGS sequence"/>
</dbReference>
<accession>A0ABW8AI52</accession>
<organism evidence="4 5">
    <name type="scientific">Spongisporangium articulatum</name>
    <dbReference type="NCBI Taxonomy" id="3362603"/>
    <lineage>
        <taxon>Bacteria</taxon>
        <taxon>Bacillati</taxon>
        <taxon>Actinomycetota</taxon>
        <taxon>Actinomycetes</taxon>
        <taxon>Kineosporiales</taxon>
        <taxon>Kineosporiaceae</taxon>
        <taxon>Spongisporangium</taxon>
    </lineage>
</organism>
<evidence type="ECO:0000313" key="5">
    <source>
        <dbReference type="Proteomes" id="UP001612915"/>
    </source>
</evidence>
<evidence type="ECO:0000256" key="1">
    <source>
        <dbReference type="ARBA" id="ARBA00007521"/>
    </source>
</evidence>
<dbReference type="Pfam" id="PF02452">
    <property type="entry name" value="PemK_toxin"/>
    <property type="match status" value="1"/>
</dbReference>
<dbReference type="PIRSF" id="PIRSF033490">
    <property type="entry name" value="MazF"/>
    <property type="match status" value="1"/>
</dbReference>
<sequence length="112" mass="12558">MTESPLRGEVWDVDLGYPVGHEAAFVRPALVVSADRFNSHELVSVCPITRTRKSYPTRVPLHPGVSGLDETSYVQVEHVRTISTARLVGRRGRVTADDLRSTARILRFLFEL</sequence>
<dbReference type="Gene3D" id="2.30.30.110">
    <property type="match status" value="1"/>
</dbReference>
<comment type="similarity">
    <text evidence="1 3">Belongs to the PemK/MazF family.</text>
</comment>
<reference evidence="4 5" key="1">
    <citation type="submission" date="2024-10" db="EMBL/GenBank/DDBJ databases">
        <title>The Natural Products Discovery Center: Release of the First 8490 Sequenced Strains for Exploring Actinobacteria Biosynthetic Diversity.</title>
        <authorList>
            <person name="Kalkreuter E."/>
            <person name="Kautsar S.A."/>
            <person name="Yang D."/>
            <person name="Bader C.D."/>
            <person name="Teijaro C.N."/>
            <person name="Fluegel L."/>
            <person name="Davis C.M."/>
            <person name="Simpson J.R."/>
            <person name="Lauterbach L."/>
            <person name="Steele A.D."/>
            <person name="Gui C."/>
            <person name="Meng S."/>
            <person name="Li G."/>
            <person name="Viehrig K."/>
            <person name="Ye F."/>
            <person name="Su P."/>
            <person name="Kiefer A.F."/>
            <person name="Nichols A."/>
            <person name="Cepeda A.J."/>
            <person name="Yan W."/>
            <person name="Fan B."/>
            <person name="Jiang Y."/>
            <person name="Adhikari A."/>
            <person name="Zheng C.-J."/>
            <person name="Schuster L."/>
            <person name="Cowan T.M."/>
            <person name="Smanski M.J."/>
            <person name="Chevrette M.G."/>
            <person name="De Carvalho L.P.S."/>
            <person name="Shen B."/>
        </authorList>
    </citation>
    <scope>NUCLEOTIDE SEQUENCE [LARGE SCALE GENOMIC DNA]</scope>
    <source>
        <strain evidence="4 5">NPDC049639</strain>
    </source>
</reference>
<comment type="caution">
    <text evidence="4">The sequence shown here is derived from an EMBL/GenBank/DDBJ whole genome shotgun (WGS) entry which is preliminary data.</text>
</comment>
<dbReference type="PANTHER" id="PTHR33988:SF1">
    <property type="entry name" value="ENDORIBONUCLEASE MAZF7-RELATED"/>
    <property type="match status" value="1"/>
</dbReference>
<dbReference type="InterPro" id="IPR003477">
    <property type="entry name" value="PemK-like"/>
</dbReference>
<keyword evidence="2" id="KW-1277">Toxin-antitoxin system</keyword>
<keyword evidence="5" id="KW-1185">Reference proteome</keyword>
<comment type="function">
    <text evidence="3">Toxic component of a type II toxin-antitoxin (TA) system.</text>
</comment>
<protein>
    <recommendedName>
        <fullName evidence="3">mRNA interferase</fullName>
        <ecNumber evidence="3">3.1.-.-</ecNumber>
    </recommendedName>
</protein>
<keyword evidence="3" id="KW-0378">Hydrolase</keyword>
<dbReference type="EC" id="3.1.-.-" evidence="3"/>
<dbReference type="EMBL" id="JBITLV010000001">
    <property type="protein sequence ID" value="MFI7585682.1"/>
    <property type="molecule type" value="Genomic_DNA"/>
</dbReference>
<evidence type="ECO:0000256" key="3">
    <source>
        <dbReference type="PIRNR" id="PIRNR033490"/>
    </source>
</evidence>
<dbReference type="SUPFAM" id="SSF50118">
    <property type="entry name" value="Cell growth inhibitor/plasmid maintenance toxic component"/>
    <property type="match status" value="1"/>
</dbReference>
<gene>
    <name evidence="4" type="ORF">ACIB24_01240</name>
</gene>
<dbReference type="PANTHER" id="PTHR33988">
    <property type="entry name" value="ENDORIBONUCLEASE MAZF-RELATED"/>
    <property type="match status" value="1"/>
</dbReference>
<dbReference type="InterPro" id="IPR011067">
    <property type="entry name" value="Plasmid_toxin/cell-grow_inhib"/>
</dbReference>
<name>A0ABW8AI52_9ACTN</name>
<evidence type="ECO:0000313" key="4">
    <source>
        <dbReference type="EMBL" id="MFI7585682.1"/>
    </source>
</evidence>
<evidence type="ECO:0000256" key="2">
    <source>
        <dbReference type="ARBA" id="ARBA00022649"/>
    </source>
</evidence>
<keyword evidence="3" id="KW-0540">Nuclease</keyword>
<proteinExistence type="inferred from homology"/>